<evidence type="ECO:0000313" key="2">
    <source>
        <dbReference type="Proteomes" id="UP001165960"/>
    </source>
</evidence>
<protein>
    <submittedName>
        <fullName evidence="1">Uncharacterized protein</fullName>
    </submittedName>
</protein>
<accession>A0ACC2TF95</accession>
<proteinExistence type="predicted"/>
<name>A0ACC2TF95_9FUNG</name>
<comment type="caution">
    <text evidence="1">The sequence shown here is derived from an EMBL/GenBank/DDBJ whole genome shotgun (WGS) entry which is preliminary data.</text>
</comment>
<dbReference type="EMBL" id="QTSX02002915">
    <property type="protein sequence ID" value="KAJ9073328.1"/>
    <property type="molecule type" value="Genomic_DNA"/>
</dbReference>
<reference evidence="1" key="1">
    <citation type="submission" date="2022-04" db="EMBL/GenBank/DDBJ databases">
        <title>Genome of the entomopathogenic fungus Entomophthora muscae.</title>
        <authorList>
            <person name="Elya C."/>
            <person name="Lovett B.R."/>
            <person name="Lee E."/>
            <person name="Macias A.M."/>
            <person name="Hajek A.E."/>
            <person name="De Bivort B.L."/>
            <person name="Kasson M.T."/>
            <person name="De Fine Licht H.H."/>
            <person name="Stajich J.E."/>
        </authorList>
    </citation>
    <scope>NUCLEOTIDE SEQUENCE</scope>
    <source>
        <strain evidence="1">Berkeley</strain>
    </source>
</reference>
<organism evidence="1 2">
    <name type="scientific">Entomophthora muscae</name>
    <dbReference type="NCBI Taxonomy" id="34485"/>
    <lineage>
        <taxon>Eukaryota</taxon>
        <taxon>Fungi</taxon>
        <taxon>Fungi incertae sedis</taxon>
        <taxon>Zoopagomycota</taxon>
        <taxon>Entomophthoromycotina</taxon>
        <taxon>Entomophthoromycetes</taxon>
        <taxon>Entomophthorales</taxon>
        <taxon>Entomophthoraceae</taxon>
        <taxon>Entomophthora</taxon>
    </lineage>
</organism>
<gene>
    <name evidence="1" type="ORF">DSO57_1017730</name>
</gene>
<keyword evidence="2" id="KW-1185">Reference proteome</keyword>
<sequence length="247" mass="26966">MLECVLGTVYLHGMPNKFGATICDEAFGSPKAGHNFLANKAGNGGGSVVGYCPGHWPASEPHNVEGPLLKGLHSLDGQDRFGGCRFGRVFFAQHTHFKKVQDILKHVWPPNLLFHDLKEVRPSDVTQGLVVVHYCGPLLCGGDVRRLLTCLCLVAEVISIGGSEAGELPPEAGKHRQKDFLNGGEWIGTAKSPVQENDCFHAAFLKQVDINNFVVLFIIPQVKPVPCAHLKGKSNTRFKGVLKRLYH</sequence>
<dbReference type="Proteomes" id="UP001165960">
    <property type="component" value="Unassembled WGS sequence"/>
</dbReference>
<evidence type="ECO:0000313" key="1">
    <source>
        <dbReference type="EMBL" id="KAJ9073328.1"/>
    </source>
</evidence>